<comment type="similarity">
    <text evidence="1">Belongs to the NAD(P)-dependent epimerase/dehydratase family. SDR39U1 subfamily.</text>
</comment>
<gene>
    <name evidence="4" type="ORF">A8139_12705</name>
</gene>
<name>A0A2Z4PT30_9GAMM</name>
<reference evidence="4 5" key="1">
    <citation type="submission" date="2016-06" db="EMBL/GenBank/DDBJ databases">
        <title>The sequenced genome of the ice-adhering bacterium Marinomonas primoryensis, from Antarctica.</title>
        <authorList>
            <person name="Graham L."/>
            <person name="Vance T.D.R."/>
            <person name="Davies P.L."/>
        </authorList>
    </citation>
    <scope>NUCLEOTIDE SEQUENCE [LARGE SCALE GENOMIC DNA]</scope>
    <source>
        <strain evidence="4 5">AceL</strain>
    </source>
</reference>
<evidence type="ECO:0000256" key="1">
    <source>
        <dbReference type="ARBA" id="ARBA00009353"/>
    </source>
</evidence>
<accession>A0A2Z4PT30</accession>
<dbReference type="PANTHER" id="PTHR11092">
    <property type="entry name" value="SUGAR NUCLEOTIDE EPIMERASE RELATED"/>
    <property type="match status" value="1"/>
</dbReference>
<dbReference type="EMBL" id="CP016181">
    <property type="protein sequence ID" value="AWY00741.1"/>
    <property type="molecule type" value="Genomic_DNA"/>
</dbReference>
<protein>
    <submittedName>
        <fullName evidence="4">TIGR01777 family protein</fullName>
    </submittedName>
</protein>
<feature type="domain" description="NAD-dependent epimerase/dehydratase" evidence="2">
    <location>
        <begin position="3"/>
        <end position="207"/>
    </location>
</feature>
<dbReference type="Pfam" id="PF01370">
    <property type="entry name" value="Epimerase"/>
    <property type="match status" value="1"/>
</dbReference>
<dbReference type="InterPro" id="IPR036291">
    <property type="entry name" value="NAD(P)-bd_dom_sf"/>
</dbReference>
<dbReference type="InterPro" id="IPR010099">
    <property type="entry name" value="SDR39U1"/>
</dbReference>
<dbReference type="Pfam" id="PF08338">
    <property type="entry name" value="DUF1731"/>
    <property type="match status" value="1"/>
</dbReference>
<dbReference type="RefSeq" id="WP_112138635.1">
    <property type="nucleotide sequence ID" value="NZ_CP016181.1"/>
</dbReference>
<dbReference type="OrthoDB" id="9801773at2"/>
<evidence type="ECO:0000313" key="5">
    <source>
        <dbReference type="Proteomes" id="UP000249898"/>
    </source>
</evidence>
<evidence type="ECO:0000259" key="3">
    <source>
        <dbReference type="Pfam" id="PF08338"/>
    </source>
</evidence>
<dbReference type="InterPro" id="IPR013549">
    <property type="entry name" value="DUF1731"/>
</dbReference>
<proteinExistence type="inferred from homology"/>
<dbReference type="PANTHER" id="PTHR11092:SF0">
    <property type="entry name" value="EPIMERASE FAMILY PROTEIN SDR39U1"/>
    <property type="match status" value="1"/>
</dbReference>
<dbReference type="NCBIfam" id="TIGR01777">
    <property type="entry name" value="yfcH"/>
    <property type="match status" value="1"/>
</dbReference>
<dbReference type="Proteomes" id="UP000249898">
    <property type="component" value="Chromosome"/>
</dbReference>
<feature type="domain" description="DUF1731" evidence="3">
    <location>
        <begin position="243"/>
        <end position="288"/>
    </location>
</feature>
<sequence length="294" mass="32609">MKILLSGGTGFIGRSLLKKLLTANHHIYALVRQVDNRLDASINQLTLASLSVLNEQFDVIINLAGENIASRPWTKKRKQTLLNSRVELTNNIKSALKYPPKLLISMSAVGYYGVARQGVFYESTPPKEGFSHDLCAAWEASATAFYQDQTRVVIFRLGVVLGDGGALSKMRTPFLFGLGGAIAGGKQWFSWVHIDDVVEAIFTAIDDQTYTGAYNLVAPQLIEQDHFAKSYAASLNRPAALPTPKWMLKLLFGEMACLLTEGAKIVPQKLEKQGFRFCYTNIDEALLQIEQVRH</sequence>
<dbReference type="AlphaFoldDB" id="A0A2Z4PT30"/>
<evidence type="ECO:0000313" key="4">
    <source>
        <dbReference type="EMBL" id="AWY00741.1"/>
    </source>
</evidence>
<dbReference type="SUPFAM" id="SSF51735">
    <property type="entry name" value="NAD(P)-binding Rossmann-fold domains"/>
    <property type="match status" value="1"/>
</dbReference>
<evidence type="ECO:0000259" key="2">
    <source>
        <dbReference type="Pfam" id="PF01370"/>
    </source>
</evidence>
<dbReference type="InterPro" id="IPR001509">
    <property type="entry name" value="Epimerase_deHydtase"/>
</dbReference>
<organism evidence="4 5">
    <name type="scientific">Marinomonas primoryensis</name>
    <dbReference type="NCBI Taxonomy" id="178399"/>
    <lineage>
        <taxon>Bacteria</taxon>
        <taxon>Pseudomonadati</taxon>
        <taxon>Pseudomonadota</taxon>
        <taxon>Gammaproteobacteria</taxon>
        <taxon>Oceanospirillales</taxon>
        <taxon>Oceanospirillaceae</taxon>
        <taxon>Marinomonas</taxon>
    </lineage>
</organism>
<dbReference type="Gene3D" id="3.40.50.720">
    <property type="entry name" value="NAD(P)-binding Rossmann-like Domain"/>
    <property type="match status" value="1"/>
</dbReference>